<keyword evidence="20" id="KW-1185">Reference proteome</keyword>
<evidence type="ECO:0000259" key="18">
    <source>
        <dbReference type="PROSITE" id="PS50109"/>
    </source>
</evidence>
<dbReference type="Proteomes" id="UP000001572">
    <property type="component" value="Chromosome"/>
</dbReference>
<accession>A6TKW1</accession>
<dbReference type="Pfam" id="PF00512">
    <property type="entry name" value="HisKA"/>
    <property type="match status" value="1"/>
</dbReference>
<evidence type="ECO:0000256" key="5">
    <source>
        <dbReference type="ARBA" id="ARBA00011738"/>
    </source>
</evidence>
<comment type="pathway">
    <text evidence="3">Cofactor biosynthesis; thiamine diphosphate biosynthesis.</text>
</comment>
<keyword evidence="14" id="KW-0902">Two-component regulatory system</keyword>
<dbReference type="InterPro" id="IPR005467">
    <property type="entry name" value="His_kinase_dom"/>
</dbReference>
<dbReference type="InterPro" id="IPR036890">
    <property type="entry name" value="HATPase_C_sf"/>
</dbReference>
<dbReference type="KEGG" id="amt:Amet_0602"/>
<evidence type="ECO:0000256" key="15">
    <source>
        <dbReference type="ARBA" id="ARBA00033171"/>
    </source>
</evidence>
<comment type="catalytic activity">
    <reaction evidence="1">
        <text>ATP + protein L-histidine = ADP + protein N-phospho-L-histidine.</text>
        <dbReference type="EC" id="2.7.13.3"/>
    </reaction>
</comment>
<comment type="function">
    <text evidence="2">Responsible for the formation of the pyrimidine heterocycle in the thiamine biosynthesis pathway. Catalyzes the formation of hydroxymethylpyrimidine phosphate (HMP-P) from histidine and pyridoxal phosphate (PLP). The protein uses PLP and the active site histidine to form HMP-P, generating an inactive enzyme. The enzyme can only undergo a single turnover, which suggests it is a suicide enzyme.</text>
</comment>
<name>A6TKW1_ALKMQ</name>
<dbReference type="SMART" id="SM00387">
    <property type="entry name" value="HATPase_c"/>
    <property type="match status" value="1"/>
</dbReference>
<keyword evidence="17" id="KW-1133">Transmembrane helix</keyword>
<dbReference type="GO" id="GO:0009228">
    <property type="term" value="P:thiamine biosynthetic process"/>
    <property type="evidence" value="ECO:0007669"/>
    <property type="project" value="UniProtKB-KW"/>
</dbReference>
<comment type="catalytic activity">
    <reaction evidence="16">
        <text>N(6)-(pyridoxal phosphate)-L-lysyl-[4-amino-5-hydroxymethyl-2-methylpyrimidine phosphate synthase] + L-histidyl-[4-amino-5-hydroxymethyl-2-methylpyrimidine phosphate synthase] + 2 Fe(3+) + 4 H2O = L-lysyl-[4-amino-5-hydroxymethyl-2-methylpyrimidine phosphate synthase] + (2S)-2-amino-5-hydroxy-4-oxopentanoyl-[4-amino-5-hydroxymethyl-2-methylpyrimidine phosphate synthase] + 4-amino-2-methyl-5-(phosphooxymethyl)pyrimidine + 3-oxopropanoate + 2 Fe(2+) + 2 H(+)</text>
        <dbReference type="Rhea" id="RHEA:65756"/>
        <dbReference type="Rhea" id="RHEA-COMP:16892"/>
        <dbReference type="Rhea" id="RHEA-COMP:16893"/>
        <dbReference type="Rhea" id="RHEA-COMP:16894"/>
        <dbReference type="Rhea" id="RHEA-COMP:16895"/>
        <dbReference type="ChEBI" id="CHEBI:15377"/>
        <dbReference type="ChEBI" id="CHEBI:15378"/>
        <dbReference type="ChEBI" id="CHEBI:29033"/>
        <dbReference type="ChEBI" id="CHEBI:29034"/>
        <dbReference type="ChEBI" id="CHEBI:29969"/>
        <dbReference type="ChEBI" id="CHEBI:29979"/>
        <dbReference type="ChEBI" id="CHEBI:33190"/>
        <dbReference type="ChEBI" id="CHEBI:58354"/>
        <dbReference type="ChEBI" id="CHEBI:143915"/>
        <dbReference type="ChEBI" id="CHEBI:157692"/>
    </reaction>
    <physiologicalReaction direction="left-to-right" evidence="16">
        <dbReference type="Rhea" id="RHEA:65757"/>
    </physiologicalReaction>
</comment>
<evidence type="ECO:0000256" key="10">
    <source>
        <dbReference type="ARBA" id="ARBA00022777"/>
    </source>
</evidence>
<dbReference type="GO" id="GO:0046872">
    <property type="term" value="F:metal ion binding"/>
    <property type="evidence" value="ECO:0007669"/>
    <property type="project" value="UniProtKB-KW"/>
</dbReference>
<evidence type="ECO:0000256" key="4">
    <source>
        <dbReference type="ARBA" id="ARBA00009406"/>
    </source>
</evidence>
<evidence type="ECO:0000256" key="1">
    <source>
        <dbReference type="ARBA" id="ARBA00000085"/>
    </source>
</evidence>
<dbReference type="Pfam" id="PF02518">
    <property type="entry name" value="HATPase_c"/>
    <property type="match status" value="1"/>
</dbReference>
<evidence type="ECO:0000256" key="6">
    <source>
        <dbReference type="ARBA" id="ARBA00012438"/>
    </source>
</evidence>
<dbReference type="InterPro" id="IPR003661">
    <property type="entry name" value="HisK_dim/P_dom"/>
</dbReference>
<keyword evidence="7" id="KW-0597">Phosphoprotein</keyword>
<dbReference type="eggNOG" id="COG0715">
    <property type="taxonomic scope" value="Bacteria"/>
</dbReference>
<reference evidence="20" key="1">
    <citation type="journal article" date="2016" name="Genome Announc.">
        <title>Complete genome sequence of Alkaliphilus metalliredigens strain QYMF, an alkaliphilic and metal-reducing bacterium isolated from borax-contaminated leachate ponds.</title>
        <authorList>
            <person name="Hwang C."/>
            <person name="Copeland A."/>
            <person name="Lucas S."/>
            <person name="Lapidus A."/>
            <person name="Barry K."/>
            <person name="Detter J.C."/>
            <person name="Glavina Del Rio T."/>
            <person name="Hammon N."/>
            <person name="Israni S."/>
            <person name="Dalin E."/>
            <person name="Tice H."/>
            <person name="Pitluck S."/>
            <person name="Chertkov O."/>
            <person name="Brettin T."/>
            <person name="Bruce D."/>
            <person name="Han C."/>
            <person name="Schmutz J."/>
            <person name="Larimer F."/>
            <person name="Land M.L."/>
            <person name="Hauser L."/>
            <person name="Kyrpides N."/>
            <person name="Mikhailova N."/>
            <person name="Ye Q."/>
            <person name="Zhou J."/>
            <person name="Richardson P."/>
            <person name="Fields M.W."/>
        </authorList>
    </citation>
    <scope>NUCLEOTIDE SEQUENCE [LARGE SCALE GENOMIC DNA]</scope>
    <source>
        <strain evidence="20">QYMF</strain>
    </source>
</reference>
<evidence type="ECO:0000256" key="11">
    <source>
        <dbReference type="ARBA" id="ARBA00022898"/>
    </source>
</evidence>
<keyword evidence="11" id="KW-0663">Pyridoxal phosphate</keyword>
<dbReference type="eggNOG" id="COG4191">
    <property type="taxonomic scope" value="Bacteria"/>
</dbReference>
<evidence type="ECO:0000256" key="3">
    <source>
        <dbReference type="ARBA" id="ARBA00004948"/>
    </source>
</evidence>
<feature type="transmembrane region" description="Helical" evidence="17">
    <location>
        <begin position="343"/>
        <end position="365"/>
    </location>
</feature>
<sequence>MNKNKTYIVVIIIMILYIFPIDRVQGLDEAVLQLRWDHQFQFAGYYTALWNGYYEEEGLEVEIRSAFTEEGDVLQATQEVAEGDADFGVGAVDILIANDEGLDLAVLASIFQRSAVEFFMKEETPFSTMADLVNLQVARRKDDLMDIELQAMLMAEGIDPKQLKLYEHRGNFAIEDLGDDGFDMVPIYLRNILTYPEEEGVQLKSIRPIDYGIDFYGDSLFTRGSLAKENPDKVEAFKRASLKGWEYALENPEEIIEKMVVAFPPQEKTEKEFRAFNVFQAREVLELTLHPVVEIGNINPHRWWGTQEVLKKLNLVSGDLDRENFIFSYDRILQQQAERKEKFLQIFSLISVVILLIVLIIYLTAKSTIRKLEKMFQREWEENKRKEGIIIYQARLAAMGEMIANIAHQWRQPLNNLGLILNNIEDAYHYEELTKKSLEEDIERSRRLIHKMSETIDDFRNFSNPNTKKDEFSIHENIMMVLDLMEERIKLHHIEVVFKDISTKKAYGYSNQFAQGIFNVISNSIDALIDEKGGKRQIFIGIYEQGNDVITEIEDTGGGISEAIADKVFDLYFTTKEDTQGTGLGLYMTKVIIEKNLKGSLHWKNTDRGVKMMIRIPCKGVDGNVTD</sequence>
<dbReference type="InterPro" id="IPR004358">
    <property type="entry name" value="Sig_transdc_His_kin-like_C"/>
</dbReference>
<keyword evidence="17" id="KW-0812">Transmembrane</keyword>
<dbReference type="PANTHER" id="PTHR31528">
    <property type="entry name" value="4-AMINO-5-HYDROXYMETHYL-2-METHYLPYRIMIDINE PHOSPHATE SYNTHASE THI11-RELATED"/>
    <property type="match status" value="1"/>
</dbReference>
<evidence type="ECO:0000256" key="17">
    <source>
        <dbReference type="SAM" id="Phobius"/>
    </source>
</evidence>
<evidence type="ECO:0000256" key="2">
    <source>
        <dbReference type="ARBA" id="ARBA00003469"/>
    </source>
</evidence>
<dbReference type="InterPro" id="IPR003594">
    <property type="entry name" value="HATPase_dom"/>
</dbReference>
<dbReference type="GO" id="GO:0000155">
    <property type="term" value="F:phosphorelay sensor kinase activity"/>
    <property type="evidence" value="ECO:0007669"/>
    <property type="project" value="InterPro"/>
</dbReference>
<keyword evidence="9" id="KW-0479">Metal-binding</keyword>
<keyword evidence="13" id="KW-0408">Iron</keyword>
<dbReference type="Gene3D" id="3.40.190.10">
    <property type="entry name" value="Periplasmic binding protein-like II"/>
    <property type="match status" value="2"/>
</dbReference>
<dbReference type="PANTHER" id="PTHR31528:SF1">
    <property type="entry name" value="4-AMINO-5-HYDROXYMETHYL-2-METHYLPYRIMIDINE PHOSPHATE SYNTHASE THI11-RELATED"/>
    <property type="match status" value="1"/>
</dbReference>
<evidence type="ECO:0000256" key="9">
    <source>
        <dbReference type="ARBA" id="ARBA00022723"/>
    </source>
</evidence>
<evidence type="ECO:0000256" key="16">
    <source>
        <dbReference type="ARBA" id="ARBA00048179"/>
    </source>
</evidence>
<dbReference type="SUPFAM" id="SSF55874">
    <property type="entry name" value="ATPase domain of HSP90 chaperone/DNA topoisomerase II/histidine kinase"/>
    <property type="match status" value="1"/>
</dbReference>
<dbReference type="OrthoDB" id="9784397at2"/>
<dbReference type="STRING" id="293826.Amet_0602"/>
<organism evidence="19 20">
    <name type="scientific">Alkaliphilus metalliredigens (strain QYMF)</name>
    <dbReference type="NCBI Taxonomy" id="293826"/>
    <lineage>
        <taxon>Bacteria</taxon>
        <taxon>Bacillati</taxon>
        <taxon>Bacillota</taxon>
        <taxon>Clostridia</taxon>
        <taxon>Peptostreptococcales</taxon>
        <taxon>Natronincolaceae</taxon>
        <taxon>Alkaliphilus</taxon>
    </lineage>
</organism>
<evidence type="ECO:0000256" key="13">
    <source>
        <dbReference type="ARBA" id="ARBA00023004"/>
    </source>
</evidence>
<evidence type="ECO:0000256" key="8">
    <source>
        <dbReference type="ARBA" id="ARBA00022679"/>
    </source>
</evidence>
<dbReference type="EMBL" id="CP000724">
    <property type="protein sequence ID" value="ABR46829.1"/>
    <property type="molecule type" value="Genomic_DNA"/>
</dbReference>
<feature type="domain" description="Histidine kinase" evidence="18">
    <location>
        <begin position="405"/>
        <end position="620"/>
    </location>
</feature>
<evidence type="ECO:0000256" key="12">
    <source>
        <dbReference type="ARBA" id="ARBA00022977"/>
    </source>
</evidence>
<dbReference type="PROSITE" id="PS50109">
    <property type="entry name" value="HIS_KIN"/>
    <property type="match status" value="1"/>
</dbReference>
<proteinExistence type="inferred from homology"/>
<dbReference type="HOGENOM" id="CLU_000445_86_3_9"/>
<dbReference type="EC" id="2.7.13.3" evidence="6"/>
<dbReference type="SMART" id="SM00388">
    <property type="entry name" value="HisKA"/>
    <property type="match status" value="1"/>
</dbReference>
<protein>
    <recommendedName>
        <fullName evidence="6">histidine kinase</fullName>
        <ecNumber evidence="6">2.7.13.3</ecNumber>
    </recommendedName>
    <alternativeName>
        <fullName evidence="15">Thiamine pyrimidine synthase</fullName>
    </alternativeName>
</protein>
<keyword evidence="8" id="KW-0808">Transferase</keyword>
<dbReference type="Gene3D" id="1.10.287.130">
    <property type="match status" value="1"/>
</dbReference>
<comment type="similarity">
    <text evidence="4">Belongs to the NMT1/THI5 family.</text>
</comment>
<dbReference type="InterPro" id="IPR015168">
    <property type="entry name" value="SsuA/THI5"/>
</dbReference>
<dbReference type="RefSeq" id="WP_011971737.1">
    <property type="nucleotide sequence ID" value="NC_009633.1"/>
</dbReference>
<dbReference type="PRINTS" id="PR00344">
    <property type="entry name" value="BCTRLSENSOR"/>
</dbReference>
<evidence type="ECO:0000256" key="7">
    <source>
        <dbReference type="ARBA" id="ARBA00022553"/>
    </source>
</evidence>
<evidence type="ECO:0000313" key="19">
    <source>
        <dbReference type="EMBL" id="ABR46829.1"/>
    </source>
</evidence>
<keyword evidence="17" id="KW-0472">Membrane</keyword>
<keyword evidence="10 19" id="KW-0418">Kinase</keyword>
<comment type="subunit">
    <text evidence="5">Homodimer.</text>
</comment>
<dbReference type="SUPFAM" id="SSF53850">
    <property type="entry name" value="Periplasmic binding protein-like II"/>
    <property type="match status" value="1"/>
</dbReference>
<dbReference type="Gene3D" id="3.30.565.10">
    <property type="entry name" value="Histidine kinase-like ATPase, C-terminal domain"/>
    <property type="match status" value="1"/>
</dbReference>
<keyword evidence="12" id="KW-0784">Thiamine biosynthesis</keyword>
<evidence type="ECO:0000256" key="14">
    <source>
        <dbReference type="ARBA" id="ARBA00023012"/>
    </source>
</evidence>
<dbReference type="SUPFAM" id="SSF47384">
    <property type="entry name" value="Homodimeric domain of signal transducing histidine kinase"/>
    <property type="match status" value="1"/>
</dbReference>
<dbReference type="AlphaFoldDB" id="A6TKW1"/>
<dbReference type="Pfam" id="PF09084">
    <property type="entry name" value="NMT1"/>
    <property type="match status" value="1"/>
</dbReference>
<dbReference type="InterPro" id="IPR027939">
    <property type="entry name" value="NMT1/THI5"/>
</dbReference>
<gene>
    <name evidence="19" type="ordered locus">Amet_0602</name>
</gene>
<dbReference type="InterPro" id="IPR036097">
    <property type="entry name" value="HisK_dim/P_sf"/>
</dbReference>
<evidence type="ECO:0000313" key="20">
    <source>
        <dbReference type="Proteomes" id="UP000001572"/>
    </source>
</evidence>